<dbReference type="PIRSF" id="PIRSF021278">
    <property type="entry name" value="AcuA"/>
    <property type="match status" value="1"/>
</dbReference>
<proteinExistence type="predicted"/>
<dbReference type="RefSeq" id="WP_091773407.1">
    <property type="nucleotide sequence ID" value="NZ_FOES01000012.1"/>
</dbReference>
<dbReference type="GO" id="GO:0019152">
    <property type="term" value="F:acetoin dehydrogenase (NAD+) activity"/>
    <property type="evidence" value="ECO:0007669"/>
    <property type="project" value="InterPro"/>
</dbReference>
<feature type="domain" description="N-acetyltransferase" evidence="1">
    <location>
        <begin position="25"/>
        <end position="192"/>
    </location>
</feature>
<evidence type="ECO:0000259" key="1">
    <source>
        <dbReference type="PROSITE" id="PS51186"/>
    </source>
</evidence>
<reference evidence="2 3" key="1">
    <citation type="submission" date="2016-10" db="EMBL/GenBank/DDBJ databases">
        <authorList>
            <person name="de Groot N.N."/>
        </authorList>
    </citation>
    <scope>NUCLEOTIDE SEQUENCE [LARGE SCALE GENOMIC DNA]</scope>
    <source>
        <strain evidence="2 3">DSM 21633</strain>
    </source>
</reference>
<keyword evidence="3" id="KW-1185">Reference proteome</keyword>
<evidence type="ECO:0000313" key="2">
    <source>
        <dbReference type="EMBL" id="SEQ37879.1"/>
    </source>
</evidence>
<dbReference type="GO" id="GO:0016747">
    <property type="term" value="F:acyltransferase activity, transferring groups other than amino-acyl groups"/>
    <property type="evidence" value="ECO:0007669"/>
    <property type="project" value="InterPro"/>
</dbReference>
<dbReference type="InterPro" id="IPR000182">
    <property type="entry name" value="GNAT_dom"/>
</dbReference>
<dbReference type="OrthoDB" id="5416633at2"/>
<dbReference type="AlphaFoldDB" id="A0A1H9FIY5"/>
<dbReference type="Proteomes" id="UP000199427">
    <property type="component" value="Unassembled WGS sequence"/>
</dbReference>
<dbReference type="InterPro" id="IPR024699">
    <property type="entry name" value="AcuA"/>
</dbReference>
<protein>
    <submittedName>
        <fullName evidence="2">Acetoin utilization protein AcuA</fullName>
    </submittedName>
</protein>
<gene>
    <name evidence="2" type="ORF">SAMN05216362_11241</name>
</gene>
<sequence length="212" mass="24643">MEHPKKYHKQVINKNGRSVVVEGPVTTQELDHYYFDEGLKAFRPPKKQYEAIKSIAEFPEGRIIIARDQDKIVGYATFLHPDPLERWSTIKMDDLLELGAIEVSHDYRGLGIGSTILKVAMMDEQMENYIIITTEYYWHWDMKSTGLNVWEYRKLMETMMGYGGLEPMSTDDPEIISHPANCLLVRIGQNVPEESIKTFDSLRFMGRNDLYM</sequence>
<dbReference type="STRING" id="571933.SAMN05216362_11241"/>
<dbReference type="Gene3D" id="3.40.630.30">
    <property type="match status" value="1"/>
</dbReference>
<dbReference type="Pfam" id="PF00583">
    <property type="entry name" value="Acetyltransf_1"/>
    <property type="match status" value="1"/>
</dbReference>
<name>A0A1H9FIY5_9BACI</name>
<dbReference type="EMBL" id="FOES01000012">
    <property type="protein sequence ID" value="SEQ37879.1"/>
    <property type="molecule type" value="Genomic_DNA"/>
</dbReference>
<dbReference type="SUPFAM" id="SSF55729">
    <property type="entry name" value="Acyl-CoA N-acyltransferases (Nat)"/>
    <property type="match status" value="1"/>
</dbReference>
<dbReference type="PROSITE" id="PS51186">
    <property type="entry name" value="GNAT"/>
    <property type="match status" value="1"/>
</dbReference>
<accession>A0A1H9FIY5</accession>
<evidence type="ECO:0000313" key="3">
    <source>
        <dbReference type="Proteomes" id="UP000199427"/>
    </source>
</evidence>
<dbReference type="GO" id="GO:0045150">
    <property type="term" value="P:acetoin catabolic process"/>
    <property type="evidence" value="ECO:0007669"/>
    <property type="project" value="InterPro"/>
</dbReference>
<organism evidence="2 3">
    <name type="scientific">Piscibacillus halophilus</name>
    <dbReference type="NCBI Taxonomy" id="571933"/>
    <lineage>
        <taxon>Bacteria</taxon>
        <taxon>Bacillati</taxon>
        <taxon>Bacillota</taxon>
        <taxon>Bacilli</taxon>
        <taxon>Bacillales</taxon>
        <taxon>Bacillaceae</taxon>
        <taxon>Piscibacillus</taxon>
    </lineage>
</organism>
<dbReference type="InterPro" id="IPR016181">
    <property type="entry name" value="Acyl_CoA_acyltransferase"/>
</dbReference>
<dbReference type="CDD" id="cd04301">
    <property type="entry name" value="NAT_SF"/>
    <property type="match status" value="1"/>
</dbReference>